<accession>A0ABW5UDE6</accession>
<reference evidence="2" key="1">
    <citation type="journal article" date="2019" name="Int. J. Syst. Evol. Microbiol.">
        <title>The Global Catalogue of Microorganisms (GCM) 10K type strain sequencing project: providing services to taxonomists for standard genome sequencing and annotation.</title>
        <authorList>
            <consortium name="The Broad Institute Genomics Platform"/>
            <consortium name="The Broad Institute Genome Sequencing Center for Infectious Disease"/>
            <person name="Wu L."/>
            <person name="Ma J."/>
        </authorList>
    </citation>
    <scope>NUCLEOTIDE SEQUENCE [LARGE SCALE GENOMIC DNA]</scope>
    <source>
        <strain evidence="2">KCTC 42247</strain>
    </source>
</reference>
<comment type="caution">
    <text evidence="1">The sequence shown here is derived from an EMBL/GenBank/DDBJ whole genome shotgun (WGS) entry which is preliminary data.</text>
</comment>
<dbReference type="Proteomes" id="UP001597418">
    <property type="component" value="Unassembled WGS sequence"/>
</dbReference>
<evidence type="ECO:0000313" key="2">
    <source>
        <dbReference type="Proteomes" id="UP001597418"/>
    </source>
</evidence>
<proteinExistence type="predicted"/>
<keyword evidence="2" id="KW-1185">Reference proteome</keyword>
<name>A0ABW5UDE6_9SPHI</name>
<dbReference type="EMBL" id="JBHUMB010000013">
    <property type="protein sequence ID" value="MFD2743864.1"/>
    <property type="molecule type" value="Genomic_DNA"/>
</dbReference>
<evidence type="ECO:0000313" key="1">
    <source>
        <dbReference type="EMBL" id="MFD2743864.1"/>
    </source>
</evidence>
<protein>
    <recommendedName>
        <fullName evidence="3">Porin</fullName>
    </recommendedName>
</protein>
<sequence>MKIVLATLCIFWCCQTSFGQGSSEYDSGIKLNLDEEGSKYIRFVVWNQIWARSIQNNPGSMINDESADHSFDIANRRLRLLMYAQFTPRYLVFTHVGINNQSFVNGGVPGPGAQGTGPNGAGKKPGIFFHDAWNEYAIVLPSADQPFSLSLGGGLHYYMGLSRATMSSTLNIMTVDAPIFNWPLIENSDQFARQMGFFAKGKYAALEYRFSVNKPFATNLTPTDAVSKQQAIAVDNNGNTRLSTAGYVEYQFFERESNLLPFKVGSYLGTRKVFNLGAGFYRAPKATRSMVNGEVDRHDIRLFSADAFLDLPIGMPEKKAALTMYSVFYNYDMGPNYLRNLGIMNLALEDQQFTGTRALAGPGNLQPMIGTGKIWYTQAGYLIPTTKEKPKARLQPFGAYSYKNFEQLQSASSQFDIGANLLLDGHHAKITGQYSTRPVYRAIGERDGSRGEFILQLHIYL</sequence>
<organism evidence="1 2">
    <name type="scientific">Sphingobacterium populi</name>
    <dbReference type="NCBI Taxonomy" id="1812824"/>
    <lineage>
        <taxon>Bacteria</taxon>
        <taxon>Pseudomonadati</taxon>
        <taxon>Bacteroidota</taxon>
        <taxon>Sphingobacteriia</taxon>
        <taxon>Sphingobacteriales</taxon>
        <taxon>Sphingobacteriaceae</taxon>
        <taxon>Sphingobacterium</taxon>
    </lineage>
</organism>
<evidence type="ECO:0008006" key="3">
    <source>
        <dbReference type="Google" id="ProtNLM"/>
    </source>
</evidence>
<dbReference type="RefSeq" id="WP_380884822.1">
    <property type="nucleotide sequence ID" value="NZ_JBHUMB010000013.1"/>
</dbReference>
<gene>
    <name evidence="1" type="ORF">ACFSQ6_10705</name>
</gene>